<feature type="region of interest" description="Disordered" evidence="4">
    <location>
        <begin position="148"/>
        <end position="257"/>
    </location>
</feature>
<name>A0A5B7SVL6_9FLAO</name>
<accession>A0A5B7SVL6</accession>
<evidence type="ECO:0000313" key="6">
    <source>
        <dbReference type="Proteomes" id="UP000310017"/>
    </source>
</evidence>
<dbReference type="Proteomes" id="UP000310017">
    <property type="component" value="Chromosome"/>
</dbReference>
<dbReference type="HAMAP" id="MF_00385">
    <property type="entry name" value="Ribosomal_bS16"/>
    <property type="match status" value="1"/>
</dbReference>
<dbReference type="Pfam" id="PF00886">
    <property type="entry name" value="Ribosomal_S16"/>
    <property type="match status" value="1"/>
</dbReference>
<dbReference type="AlphaFoldDB" id="A0A5B7SVL6"/>
<dbReference type="GO" id="GO:0006412">
    <property type="term" value="P:translation"/>
    <property type="evidence" value="ECO:0007669"/>
    <property type="project" value="UniProtKB-UniRule"/>
</dbReference>
<organism evidence="5 6">
    <name type="scientific">Aggregatimonas sangjinii</name>
    <dbReference type="NCBI Taxonomy" id="2583587"/>
    <lineage>
        <taxon>Bacteria</taxon>
        <taxon>Pseudomonadati</taxon>
        <taxon>Bacteroidota</taxon>
        <taxon>Flavobacteriia</taxon>
        <taxon>Flavobacteriales</taxon>
        <taxon>Flavobacteriaceae</taxon>
        <taxon>Aggregatimonas</taxon>
    </lineage>
</organism>
<keyword evidence="1 3" id="KW-0689">Ribosomal protein</keyword>
<dbReference type="NCBIfam" id="TIGR00002">
    <property type="entry name" value="S16"/>
    <property type="match status" value="1"/>
</dbReference>
<dbReference type="EMBL" id="CP040710">
    <property type="protein sequence ID" value="QCX01349.1"/>
    <property type="molecule type" value="Genomic_DNA"/>
</dbReference>
<keyword evidence="6" id="KW-1185">Reference proteome</keyword>
<dbReference type="GO" id="GO:0005737">
    <property type="term" value="C:cytoplasm"/>
    <property type="evidence" value="ECO:0007669"/>
    <property type="project" value="UniProtKB-ARBA"/>
</dbReference>
<dbReference type="KEGG" id="asag:FGM00_14985"/>
<comment type="similarity">
    <text evidence="3">Belongs to the bacterial ribosomal protein bS16 family.</text>
</comment>
<dbReference type="Gene3D" id="3.30.1320.10">
    <property type="match status" value="1"/>
</dbReference>
<dbReference type="OrthoDB" id="9807878at2"/>
<feature type="compositionally biased region" description="Acidic residues" evidence="4">
    <location>
        <begin position="151"/>
        <end position="169"/>
    </location>
</feature>
<dbReference type="PANTHER" id="PTHR12919:SF20">
    <property type="entry name" value="SMALL RIBOSOMAL SUBUNIT PROTEIN BS16M"/>
    <property type="match status" value="1"/>
</dbReference>
<keyword evidence="2 3" id="KW-0687">Ribonucleoprotein</keyword>
<evidence type="ECO:0000256" key="4">
    <source>
        <dbReference type="SAM" id="MobiDB-lite"/>
    </source>
</evidence>
<evidence type="ECO:0000256" key="2">
    <source>
        <dbReference type="ARBA" id="ARBA00023274"/>
    </source>
</evidence>
<dbReference type="GO" id="GO:0003735">
    <property type="term" value="F:structural constituent of ribosome"/>
    <property type="evidence" value="ECO:0007669"/>
    <property type="project" value="InterPro"/>
</dbReference>
<reference evidence="5 6" key="1">
    <citation type="submission" date="2019-05" db="EMBL/GenBank/DDBJ databases">
        <title>Genome sequencing of F202Z8.</title>
        <authorList>
            <person name="Kwon Y.M."/>
        </authorList>
    </citation>
    <scope>NUCLEOTIDE SEQUENCE [LARGE SCALE GENOMIC DNA]</scope>
    <source>
        <strain evidence="5 6">F202Z8</strain>
    </source>
</reference>
<dbReference type="PANTHER" id="PTHR12919">
    <property type="entry name" value="30S RIBOSOMAL PROTEIN S16"/>
    <property type="match status" value="1"/>
</dbReference>
<sequence>MPVKIRLQRHGKKGKPFYWIVAADSRAKRDGKYLEKLGTYNPNTNPATIDLNLDHSVQWLQNGAQPTDTARAILSYKGVMMKHHLLGGLRKGALTEEQVEEKFNAWMEQKAGLVAAKVGGLDKKKAEAKAAALKAEKEVNEKRALAAAEAELPETPEAVDAEEEVEALDDAPKPEADIPQSENTEGSAAAEPETEAVVETPEVPQPDADNADHTPVAPVVEEEVVEANDDMKKAPSVEEVMENSDEEVKPAPSAEEE</sequence>
<dbReference type="NCBIfam" id="NF011094">
    <property type="entry name" value="PRK14521.1"/>
    <property type="match status" value="1"/>
</dbReference>
<evidence type="ECO:0000256" key="1">
    <source>
        <dbReference type="ARBA" id="ARBA00022980"/>
    </source>
</evidence>
<dbReference type="GO" id="GO:0015935">
    <property type="term" value="C:small ribosomal subunit"/>
    <property type="evidence" value="ECO:0007669"/>
    <property type="project" value="TreeGrafter"/>
</dbReference>
<protein>
    <recommendedName>
        <fullName evidence="3">Small ribosomal subunit protein bS16</fullName>
    </recommendedName>
</protein>
<dbReference type="SUPFAM" id="SSF54565">
    <property type="entry name" value="Ribosomal protein S16"/>
    <property type="match status" value="1"/>
</dbReference>
<gene>
    <name evidence="3" type="primary">rpsP</name>
    <name evidence="5" type="ORF">FGM00_14985</name>
</gene>
<feature type="compositionally biased region" description="Low complexity" evidence="4">
    <location>
        <begin position="188"/>
        <end position="202"/>
    </location>
</feature>
<dbReference type="InterPro" id="IPR000307">
    <property type="entry name" value="Ribosomal_bS16"/>
</dbReference>
<proteinExistence type="inferred from homology"/>
<dbReference type="InterPro" id="IPR023803">
    <property type="entry name" value="Ribosomal_bS16_dom_sf"/>
</dbReference>
<evidence type="ECO:0000256" key="3">
    <source>
        <dbReference type="HAMAP-Rule" id="MF_00385"/>
    </source>
</evidence>
<evidence type="ECO:0000313" key="5">
    <source>
        <dbReference type="EMBL" id="QCX01349.1"/>
    </source>
</evidence>